<feature type="chain" id="PRO_5011958198" evidence="6">
    <location>
        <begin position="20"/>
        <end position="499"/>
    </location>
</feature>
<feature type="signal peptide" evidence="6">
    <location>
        <begin position="1"/>
        <end position="19"/>
    </location>
</feature>
<dbReference type="PANTHER" id="PTHR30332:SF24">
    <property type="entry name" value="SECRETIN GSPD-RELATED"/>
    <property type="match status" value="1"/>
</dbReference>
<dbReference type="Proteomes" id="UP000184694">
    <property type="component" value="Unassembled WGS sequence"/>
</dbReference>
<evidence type="ECO:0000256" key="3">
    <source>
        <dbReference type="ARBA" id="ARBA00023136"/>
    </source>
</evidence>
<comment type="similarity">
    <text evidence="4">Belongs to the bacterial secretin family.</text>
</comment>
<dbReference type="AlphaFoldDB" id="A0A1N6FEW2"/>
<evidence type="ECO:0000256" key="6">
    <source>
        <dbReference type="SAM" id="SignalP"/>
    </source>
</evidence>
<feature type="compositionally biased region" description="Low complexity" evidence="5">
    <location>
        <begin position="185"/>
        <end position="205"/>
    </location>
</feature>
<feature type="domain" description="Type II/III secretion system secretin-like" evidence="7">
    <location>
        <begin position="334"/>
        <end position="467"/>
    </location>
</feature>
<dbReference type="GO" id="GO:0016020">
    <property type="term" value="C:membrane"/>
    <property type="evidence" value="ECO:0007669"/>
    <property type="project" value="UniProtKB-SubCell"/>
</dbReference>
<accession>A0A1N6FEW2</accession>
<dbReference type="GO" id="GO:0009306">
    <property type="term" value="P:protein secretion"/>
    <property type="evidence" value="ECO:0007669"/>
    <property type="project" value="InterPro"/>
</dbReference>
<comment type="subcellular location">
    <subcellularLocation>
        <location evidence="1">Membrane</location>
    </subcellularLocation>
</comment>
<evidence type="ECO:0000256" key="1">
    <source>
        <dbReference type="ARBA" id="ARBA00004370"/>
    </source>
</evidence>
<protein>
    <submittedName>
        <fullName evidence="8">Type IVB pilus formation outer membrane protein, R64 PilN family</fullName>
    </submittedName>
</protein>
<dbReference type="OrthoDB" id="5441022at2"/>
<evidence type="ECO:0000256" key="2">
    <source>
        <dbReference type="ARBA" id="ARBA00022729"/>
    </source>
</evidence>
<dbReference type="EMBL" id="FSRG01000004">
    <property type="protein sequence ID" value="SIN93744.1"/>
    <property type="molecule type" value="Genomic_DNA"/>
</dbReference>
<proteinExistence type="inferred from homology"/>
<evidence type="ECO:0000256" key="4">
    <source>
        <dbReference type="RuleBase" id="RU004003"/>
    </source>
</evidence>
<keyword evidence="9" id="KW-1185">Reference proteome</keyword>
<reference evidence="9" key="1">
    <citation type="submission" date="2016-11" db="EMBL/GenBank/DDBJ databases">
        <authorList>
            <person name="Varghese N."/>
            <person name="Submissions S."/>
        </authorList>
    </citation>
    <scope>NUCLEOTIDE SEQUENCE [LARGE SCALE GENOMIC DNA]</scope>
    <source>
        <strain evidence="9">DSM 17456</strain>
    </source>
</reference>
<dbReference type="STRING" id="1121457.SAMN02745161_1275"/>
<name>A0A1N6FEW2_9BACT</name>
<dbReference type="Pfam" id="PF00263">
    <property type="entry name" value="Secretin"/>
    <property type="match status" value="1"/>
</dbReference>
<evidence type="ECO:0000313" key="9">
    <source>
        <dbReference type="Proteomes" id="UP000184694"/>
    </source>
</evidence>
<evidence type="ECO:0000256" key="5">
    <source>
        <dbReference type="SAM" id="MobiDB-lite"/>
    </source>
</evidence>
<gene>
    <name evidence="8" type="ORF">SAMN02745161_1275</name>
</gene>
<dbReference type="InterPro" id="IPR038591">
    <property type="entry name" value="NolW-like_sf"/>
</dbReference>
<sequence length="499" mass="53649">MRKALITLLLITSVLSGCALNTPNEPQTRIQHQAAKLKQTVQPQTIQVIQQAYLGADPVKIDRGAALPFIFSKKITLRTRGTLPELVNAIQDIVPLGIKYSVDEKAQSNSKEGIVRQPKRISLAYHGTVENLLNTIGQHFGQSWEYENGVVEFSYLQVKTFTLFTSPSEVGFEGTITNNTESKSSDSGNAASASGSSSQTSQTSKSRYKTDAWTECKKGVESMLSKRGSVSMSKSSGTITVTDTAPALRRIEKYINSINAKLGKQVALSVHVWALELSDNTSTGINLKVLLEGSGIKLASTVANPYQLLDGAGSLTATILGNSQLNGSEAVLRALKKKGRTTLLTSGSGISMNNQTLPVQVDRRIAYLAGTKITTTNDTSSTELTAGEVSPGFAMAVIPHILDRRRVILQCNVSLSSLDKLVEFKSGDQTIQLPQLSTRSFAQQISMNMGQTLVLAGFEQEKGIESEGVNILAAGQSAQREKRIIVITIDVESAGDLNA</sequence>
<keyword evidence="2 6" id="KW-0732">Signal</keyword>
<evidence type="ECO:0000313" key="8">
    <source>
        <dbReference type="EMBL" id="SIN93744.1"/>
    </source>
</evidence>
<feature type="region of interest" description="Disordered" evidence="5">
    <location>
        <begin position="175"/>
        <end position="208"/>
    </location>
</feature>
<dbReference type="InterPro" id="IPR050810">
    <property type="entry name" value="Bact_Secretion_Sys_Channel"/>
</dbReference>
<dbReference type="RefSeq" id="WP_074216105.1">
    <property type="nucleotide sequence ID" value="NZ_FSRG01000004.1"/>
</dbReference>
<keyword evidence="3" id="KW-0472">Membrane</keyword>
<dbReference type="Gene3D" id="3.30.1370.120">
    <property type="match status" value="1"/>
</dbReference>
<organism evidence="8 9">
    <name type="scientific">Halodesulfovibrio marinisediminis DSM 17456</name>
    <dbReference type="NCBI Taxonomy" id="1121457"/>
    <lineage>
        <taxon>Bacteria</taxon>
        <taxon>Pseudomonadati</taxon>
        <taxon>Thermodesulfobacteriota</taxon>
        <taxon>Desulfovibrionia</taxon>
        <taxon>Desulfovibrionales</taxon>
        <taxon>Desulfovibrionaceae</taxon>
        <taxon>Halodesulfovibrio</taxon>
    </lineage>
</organism>
<dbReference type="PROSITE" id="PS51257">
    <property type="entry name" value="PROKAR_LIPOPROTEIN"/>
    <property type="match status" value="1"/>
</dbReference>
<dbReference type="InterPro" id="IPR004846">
    <property type="entry name" value="T2SS/T3SS_dom"/>
</dbReference>
<evidence type="ECO:0000259" key="7">
    <source>
        <dbReference type="Pfam" id="PF00263"/>
    </source>
</evidence>
<dbReference type="PANTHER" id="PTHR30332">
    <property type="entry name" value="PROBABLE GENERAL SECRETION PATHWAY PROTEIN D"/>
    <property type="match status" value="1"/>
</dbReference>